<dbReference type="InterPro" id="IPR000571">
    <property type="entry name" value="Znf_CCCH"/>
</dbReference>
<keyword evidence="1" id="KW-0479">Metal-binding</keyword>
<reference evidence="4 5" key="1">
    <citation type="journal article" date="2020" name="Genomics">
        <title>Complete, high-quality genomes from long-read metagenomic sequencing of two wolf lichen thalli reveals enigmatic genome architecture.</title>
        <authorList>
            <person name="McKenzie S.K."/>
            <person name="Walston R.F."/>
            <person name="Allen J.L."/>
        </authorList>
    </citation>
    <scope>NUCLEOTIDE SEQUENCE [LARGE SCALE GENOMIC DNA]</scope>
    <source>
        <strain evidence="4">WasteWater2</strain>
    </source>
</reference>
<evidence type="ECO:0000313" key="4">
    <source>
        <dbReference type="EMBL" id="KAF6234216.1"/>
    </source>
</evidence>
<feature type="domain" description="C3H1-type" evidence="3">
    <location>
        <begin position="429"/>
        <end position="458"/>
    </location>
</feature>
<organism evidence="4 5">
    <name type="scientific">Letharia columbiana</name>
    <dbReference type="NCBI Taxonomy" id="112416"/>
    <lineage>
        <taxon>Eukaryota</taxon>
        <taxon>Fungi</taxon>
        <taxon>Dikarya</taxon>
        <taxon>Ascomycota</taxon>
        <taxon>Pezizomycotina</taxon>
        <taxon>Lecanoromycetes</taxon>
        <taxon>OSLEUM clade</taxon>
        <taxon>Lecanoromycetidae</taxon>
        <taxon>Lecanorales</taxon>
        <taxon>Lecanorineae</taxon>
        <taxon>Parmeliaceae</taxon>
        <taxon>Letharia</taxon>
    </lineage>
</organism>
<feature type="zinc finger region" description="C3H1-type" evidence="1">
    <location>
        <begin position="429"/>
        <end position="458"/>
    </location>
</feature>
<dbReference type="EMBL" id="JACCJC010000032">
    <property type="protein sequence ID" value="KAF6234216.1"/>
    <property type="molecule type" value="Genomic_DNA"/>
</dbReference>
<feature type="compositionally biased region" description="Polar residues" evidence="2">
    <location>
        <begin position="547"/>
        <end position="567"/>
    </location>
</feature>
<feature type="compositionally biased region" description="Polar residues" evidence="2">
    <location>
        <begin position="299"/>
        <end position="310"/>
    </location>
</feature>
<dbReference type="GO" id="GO:0008270">
    <property type="term" value="F:zinc ion binding"/>
    <property type="evidence" value="ECO:0007669"/>
    <property type="project" value="UniProtKB-KW"/>
</dbReference>
<feature type="region of interest" description="Disordered" evidence="2">
    <location>
        <begin position="293"/>
        <end position="315"/>
    </location>
</feature>
<proteinExistence type="predicted"/>
<evidence type="ECO:0000256" key="2">
    <source>
        <dbReference type="SAM" id="MobiDB-lite"/>
    </source>
</evidence>
<feature type="region of interest" description="Disordered" evidence="2">
    <location>
        <begin position="495"/>
        <end position="710"/>
    </location>
</feature>
<evidence type="ECO:0000313" key="5">
    <source>
        <dbReference type="Proteomes" id="UP000578531"/>
    </source>
</evidence>
<gene>
    <name evidence="4" type="ORF">HO173_007636</name>
</gene>
<feature type="region of interest" description="Disordered" evidence="2">
    <location>
        <begin position="366"/>
        <end position="431"/>
    </location>
</feature>
<evidence type="ECO:0000256" key="1">
    <source>
        <dbReference type="PROSITE-ProRule" id="PRU00723"/>
    </source>
</evidence>
<keyword evidence="1" id="KW-0863">Zinc-finger</keyword>
<keyword evidence="5" id="KW-1185">Reference proteome</keyword>
<evidence type="ECO:0000259" key="3">
    <source>
        <dbReference type="PROSITE" id="PS50103"/>
    </source>
</evidence>
<sequence length="710" mass="76917">MTMSTIPGPLSEEHGSMFESHGPHFFSRISKEEGNESRSDAPDAALCETYHIELSANGLGINGIVFTGLRACADVSATEFFDSDNLEEGQRTNIGSATISMIETRFQEPENVYRSCKIEQLDFKFEDILIKMEAFAVTLRRIQSFCVEHQAEHLAMAPIQGSCWFSGLLKPAGFNLCDCERLDKPVGVGFQLCMVLPTPPIESPTRINEDSPMDDTAVSERDEVAAAAKDRFARELSSIGDQYNRLMEKMQKEAKVLGFQQVPAEGRVFSNASTSIGRIDEIRRTQYSGGKDVLAPISNGKTRASPSAGTASIAPPHRNMINQTRAIPLTENRANTAAADMKREDPLFIAALTSIMVQQGQFVGVGSSNSQTADKPANKAGGRPGQDSGAVAEGSPFEKPSLPQRQGIVTSPAAPEEATGPEGSTPGPLSKKRYCTYWIRKGECDYMQEGCRYKHEMPVDEETQQRIGLREIPLWFRESPEYEQFLQKVQQRRSATGRLTDVGSDKKNPFTAQSSRRGSGRSGNDISSHGGRGTATTRRDPVKMGSYTVQSPHENFDQSAMASSTEAKTACAGPPSASKIKDTQAVNATANRRSNKESYKPSKAIASSCGSDIRTATKENPIVKDSNIEESRKGYAENRGGSRYRASSTHSGASEGGVPLSRSATDSAPSMLPGRTKRESSSPFSDASAQKARPGLEGAKMGRKNGQASN</sequence>
<feature type="region of interest" description="Disordered" evidence="2">
    <location>
        <begin position="1"/>
        <end position="23"/>
    </location>
</feature>
<dbReference type="PROSITE" id="PS50103">
    <property type="entry name" value="ZF_C3H1"/>
    <property type="match status" value="1"/>
</dbReference>
<name>A0A8H6FT92_9LECA</name>
<dbReference type="GeneID" id="59289292"/>
<dbReference type="RefSeq" id="XP_037163617.1">
    <property type="nucleotide sequence ID" value="XM_037309538.1"/>
</dbReference>
<dbReference type="OrthoDB" id="5355510at2759"/>
<keyword evidence="1" id="KW-0862">Zinc</keyword>
<accession>A0A8H6FT92</accession>
<dbReference type="AlphaFoldDB" id="A0A8H6FT92"/>
<protein>
    <recommendedName>
        <fullName evidence="3">C3H1-type domain-containing protein</fullName>
    </recommendedName>
</protein>
<feature type="compositionally biased region" description="Basic and acidic residues" evidence="2">
    <location>
        <begin position="626"/>
        <end position="636"/>
    </location>
</feature>
<comment type="caution">
    <text evidence="4">The sequence shown here is derived from an EMBL/GenBank/DDBJ whole genome shotgun (WGS) entry which is preliminary data.</text>
</comment>
<dbReference type="Proteomes" id="UP000578531">
    <property type="component" value="Unassembled WGS sequence"/>
</dbReference>